<comment type="caution">
    <text evidence="1">The sequence shown here is derived from an EMBL/GenBank/DDBJ whole genome shotgun (WGS) entry which is preliminary data.</text>
</comment>
<evidence type="ECO:0000313" key="1">
    <source>
        <dbReference type="EMBL" id="RNA26681.1"/>
    </source>
</evidence>
<dbReference type="Proteomes" id="UP000276133">
    <property type="component" value="Unassembled WGS sequence"/>
</dbReference>
<evidence type="ECO:0000313" key="2">
    <source>
        <dbReference type="Proteomes" id="UP000276133"/>
    </source>
</evidence>
<name>A0A3M7RSZ4_BRAPC</name>
<sequence>MRQLAYYLISSKKDYQKFAKYGPKKSATNKDGKLKVFELVGVSQKCVMLFRQSKIKVVQFSRNLPWSC</sequence>
<organism evidence="1 2">
    <name type="scientific">Brachionus plicatilis</name>
    <name type="common">Marine rotifer</name>
    <name type="synonym">Brachionus muelleri</name>
    <dbReference type="NCBI Taxonomy" id="10195"/>
    <lineage>
        <taxon>Eukaryota</taxon>
        <taxon>Metazoa</taxon>
        <taxon>Spiralia</taxon>
        <taxon>Gnathifera</taxon>
        <taxon>Rotifera</taxon>
        <taxon>Eurotatoria</taxon>
        <taxon>Monogononta</taxon>
        <taxon>Pseudotrocha</taxon>
        <taxon>Ploima</taxon>
        <taxon>Brachionidae</taxon>
        <taxon>Brachionus</taxon>
    </lineage>
</organism>
<keyword evidence="2" id="KW-1185">Reference proteome</keyword>
<gene>
    <name evidence="1" type="ORF">BpHYR1_020958</name>
</gene>
<dbReference type="EMBL" id="REGN01002692">
    <property type="protein sequence ID" value="RNA26681.1"/>
    <property type="molecule type" value="Genomic_DNA"/>
</dbReference>
<protein>
    <submittedName>
        <fullName evidence="1">Uncharacterized protein</fullName>
    </submittedName>
</protein>
<dbReference type="AlphaFoldDB" id="A0A3M7RSZ4"/>
<proteinExistence type="predicted"/>
<reference evidence="1 2" key="1">
    <citation type="journal article" date="2018" name="Sci. Rep.">
        <title>Genomic signatures of local adaptation to the degree of environmental predictability in rotifers.</title>
        <authorList>
            <person name="Franch-Gras L."/>
            <person name="Hahn C."/>
            <person name="Garcia-Roger E.M."/>
            <person name="Carmona M.J."/>
            <person name="Serra M."/>
            <person name="Gomez A."/>
        </authorList>
    </citation>
    <scope>NUCLEOTIDE SEQUENCE [LARGE SCALE GENOMIC DNA]</scope>
    <source>
        <strain evidence="1">HYR1</strain>
    </source>
</reference>
<accession>A0A3M7RSZ4</accession>